<name>A0ABQ5DHM6_9ASTR</name>
<accession>A0ABQ5DHM6</accession>
<dbReference type="Proteomes" id="UP001151760">
    <property type="component" value="Unassembled WGS sequence"/>
</dbReference>
<protein>
    <submittedName>
        <fullName evidence="1">Uncharacterized protein</fullName>
    </submittedName>
</protein>
<comment type="caution">
    <text evidence="1">The sequence shown here is derived from an EMBL/GenBank/DDBJ whole genome shotgun (WGS) entry which is preliminary data.</text>
</comment>
<sequence>MTRTKISASWEDTTAKKWELVVTLAYVIKVEARGVILGSQLAKRKHFKFGLSECHIDDDVKLPLIVDVA</sequence>
<reference evidence="1" key="1">
    <citation type="journal article" date="2022" name="Int. J. Mol. Sci.">
        <title>Draft Genome of Tanacetum Coccineum: Genomic Comparison of Closely Related Tanacetum-Family Plants.</title>
        <authorList>
            <person name="Yamashiro T."/>
            <person name="Shiraishi A."/>
            <person name="Nakayama K."/>
            <person name="Satake H."/>
        </authorList>
    </citation>
    <scope>NUCLEOTIDE SEQUENCE</scope>
</reference>
<reference evidence="1" key="2">
    <citation type="submission" date="2022-01" db="EMBL/GenBank/DDBJ databases">
        <authorList>
            <person name="Yamashiro T."/>
            <person name="Shiraishi A."/>
            <person name="Satake H."/>
            <person name="Nakayama K."/>
        </authorList>
    </citation>
    <scope>NUCLEOTIDE SEQUENCE</scope>
</reference>
<gene>
    <name evidence="1" type="ORF">Tco_0938615</name>
</gene>
<evidence type="ECO:0000313" key="1">
    <source>
        <dbReference type="EMBL" id="GJT38750.1"/>
    </source>
</evidence>
<dbReference type="EMBL" id="BQNB010015327">
    <property type="protein sequence ID" value="GJT38750.1"/>
    <property type="molecule type" value="Genomic_DNA"/>
</dbReference>
<proteinExistence type="predicted"/>
<keyword evidence="2" id="KW-1185">Reference proteome</keyword>
<evidence type="ECO:0000313" key="2">
    <source>
        <dbReference type="Proteomes" id="UP001151760"/>
    </source>
</evidence>
<organism evidence="1 2">
    <name type="scientific">Tanacetum coccineum</name>
    <dbReference type="NCBI Taxonomy" id="301880"/>
    <lineage>
        <taxon>Eukaryota</taxon>
        <taxon>Viridiplantae</taxon>
        <taxon>Streptophyta</taxon>
        <taxon>Embryophyta</taxon>
        <taxon>Tracheophyta</taxon>
        <taxon>Spermatophyta</taxon>
        <taxon>Magnoliopsida</taxon>
        <taxon>eudicotyledons</taxon>
        <taxon>Gunneridae</taxon>
        <taxon>Pentapetalae</taxon>
        <taxon>asterids</taxon>
        <taxon>campanulids</taxon>
        <taxon>Asterales</taxon>
        <taxon>Asteraceae</taxon>
        <taxon>Asteroideae</taxon>
        <taxon>Anthemideae</taxon>
        <taxon>Anthemidinae</taxon>
        <taxon>Tanacetum</taxon>
    </lineage>
</organism>